<organism evidence="1 2">
    <name type="scientific">Alligator mississippiensis</name>
    <name type="common">American alligator</name>
    <dbReference type="NCBI Taxonomy" id="8496"/>
    <lineage>
        <taxon>Eukaryota</taxon>
        <taxon>Metazoa</taxon>
        <taxon>Chordata</taxon>
        <taxon>Craniata</taxon>
        <taxon>Vertebrata</taxon>
        <taxon>Euteleostomi</taxon>
        <taxon>Archelosauria</taxon>
        <taxon>Archosauria</taxon>
        <taxon>Crocodylia</taxon>
        <taxon>Alligatoridae</taxon>
        <taxon>Alligatorinae</taxon>
        <taxon>Alligator</taxon>
    </lineage>
</organism>
<dbReference type="AlphaFoldDB" id="A0A151M0T1"/>
<reference evidence="1 2" key="1">
    <citation type="journal article" date="2012" name="Genome Biol.">
        <title>Sequencing three crocodilian genomes to illuminate the evolution of archosaurs and amniotes.</title>
        <authorList>
            <person name="St John J.A."/>
            <person name="Braun E.L."/>
            <person name="Isberg S.R."/>
            <person name="Miles L.G."/>
            <person name="Chong A.Y."/>
            <person name="Gongora J."/>
            <person name="Dalzell P."/>
            <person name="Moran C."/>
            <person name="Bed'hom B."/>
            <person name="Abzhanov A."/>
            <person name="Burgess S.C."/>
            <person name="Cooksey A.M."/>
            <person name="Castoe T.A."/>
            <person name="Crawford N.G."/>
            <person name="Densmore L.D."/>
            <person name="Drew J.C."/>
            <person name="Edwards S.V."/>
            <person name="Faircloth B.C."/>
            <person name="Fujita M.K."/>
            <person name="Greenwold M.J."/>
            <person name="Hoffmann F.G."/>
            <person name="Howard J.M."/>
            <person name="Iguchi T."/>
            <person name="Janes D.E."/>
            <person name="Khan S.Y."/>
            <person name="Kohno S."/>
            <person name="de Koning A.J."/>
            <person name="Lance S.L."/>
            <person name="McCarthy F.M."/>
            <person name="McCormack J.E."/>
            <person name="Merchant M.E."/>
            <person name="Peterson D.G."/>
            <person name="Pollock D.D."/>
            <person name="Pourmand N."/>
            <person name="Raney B.J."/>
            <person name="Roessler K.A."/>
            <person name="Sanford J.R."/>
            <person name="Sawyer R.H."/>
            <person name="Schmidt C.J."/>
            <person name="Triplett E.W."/>
            <person name="Tuberville T.D."/>
            <person name="Venegas-Anaya M."/>
            <person name="Howard J.T."/>
            <person name="Jarvis E.D."/>
            <person name="Guillette L.J.Jr."/>
            <person name="Glenn T.C."/>
            <person name="Green R.E."/>
            <person name="Ray D.A."/>
        </authorList>
    </citation>
    <scope>NUCLEOTIDE SEQUENCE [LARGE SCALE GENOMIC DNA]</scope>
    <source>
        <strain evidence="1">KSC_2009_1</strain>
    </source>
</reference>
<protein>
    <submittedName>
        <fullName evidence="1">Uncharacterized protein</fullName>
    </submittedName>
</protein>
<comment type="caution">
    <text evidence="1">The sequence shown here is derived from an EMBL/GenBank/DDBJ whole genome shotgun (WGS) entry which is preliminary data.</text>
</comment>
<accession>A0A151M0T1</accession>
<sequence>MDIVTEDHATLMLRSVLIFTDALIGPSTFQSQTRDCPEISTFNFQKPAASDHIRRFHSKLWHDKDSISP</sequence>
<name>A0A151M0T1_ALLMI</name>
<gene>
    <name evidence="1" type="ORF">Y1Q_0011701</name>
</gene>
<dbReference type="EMBL" id="AKHW03006853">
    <property type="protein sequence ID" value="KYO18121.1"/>
    <property type="molecule type" value="Genomic_DNA"/>
</dbReference>
<evidence type="ECO:0000313" key="1">
    <source>
        <dbReference type="EMBL" id="KYO18121.1"/>
    </source>
</evidence>
<evidence type="ECO:0000313" key="2">
    <source>
        <dbReference type="Proteomes" id="UP000050525"/>
    </source>
</evidence>
<proteinExistence type="predicted"/>
<keyword evidence="2" id="KW-1185">Reference proteome</keyword>
<dbReference type="Proteomes" id="UP000050525">
    <property type="component" value="Unassembled WGS sequence"/>
</dbReference>